<dbReference type="EMBL" id="KA649994">
    <property type="protein sequence ID" value="AFP64623.1"/>
    <property type="molecule type" value="mRNA"/>
</dbReference>
<protein>
    <submittedName>
        <fullName evidence="1">Uncharacterized protein</fullName>
    </submittedName>
</protein>
<feature type="non-terminal residue" evidence="1">
    <location>
        <position position="244"/>
    </location>
</feature>
<proteinExistence type="evidence at transcript level"/>
<reference evidence="1" key="1">
    <citation type="submission" date="2012-08" db="EMBL/GenBank/DDBJ databases">
        <title>Transcriptome of adult Musca domestica launches a platform for comparative house fly gene expression and characterization of differential gene expression among resistant and susceptible house flies.</title>
        <authorList>
            <person name="Liu N."/>
            <person name="Zhang L."/>
            <person name="Li M."/>
            <person name="Reid W."/>
        </authorList>
    </citation>
    <scope>NUCLEOTIDE SEQUENCE</scope>
    <source>
        <strain evidence="1">ALHF</strain>
        <tissue evidence="1">Whole body</tissue>
    </source>
</reference>
<organism evidence="1">
    <name type="scientific">Musca domestica</name>
    <name type="common">House fly</name>
    <dbReference type="NCBI Taxonomy" id="7370"/>
    <lineage>
        <taxon>Eukaryota</taxon>
        <taxon>Metazoa</taxon>
        <taxon>Ecdysozoa</taxon>
        <taxon>Arthropoda</taxon>
        <taxon>Hexapoda</taxon>
        <taxon>Insecta</taxon>
        <taxon>Pterygota</taxon>
        <taxon>Neoptera</taxon>
        <taxon>Endopterygota</taxon>
        <taxon>Diptera</taxon>
        <taxon>Brachycera</taxon>
        <taxon>Muscomorpha</taxon>
        <taxon>Muscoidea</taxon>
        <taxon>Muscidae</taxon>
        <taxon>Musca</taxon>
    </lineage>
</organism>
<accession>T1PMS6</accession>
<name>T1PMS6_MUSDO</name>
<evidence type="ECO:0000313" key="1">
    <source>
        <dbReference type="EMBL" id="AFP64623.1"/>
    </source>
</evidence>
<sequence length="244" mass="26433">MNVRVVVDLVRKVVADHALPAHRLADVLEVDHDVVVRGHGAVVLGLDVQGVAQSAVVPVADHVVDRDQVLGDHVLDLGGHVRGQEDHVLVPVLDHARDLEDHVQVLEDRVQGLEGHVLVLDDHVQVLEDHVPDPVLEDHVQVPEDHVPVPDDRVLVQVRVHVHVVDPNLVHVPDHAVDLVDHAVAQGDHVPVHARVAADLVPDLVLVAALVDQDQGLGDLVPVPAHVPEVFPVLVRDHAANQEV</sequence>
<dbReference type="AlphaFoldDB" id="T1PMS6"/>